<protein>
    <submittedName>
        <fullName evidence="1">Uncharacterized protein</fullName>
    </submittedName>
</protein>
<dbReference type="Proteomes" id="UP000784294">
    <property type="component" value="Unassembled WGS sequence"/>
</dbReference>
<dbReference type="AlphaFoldDB" id="A0A3S5FDY8"/>
<organism evidence="1 2">
    <name type="scientific">Protopolystoma xenopodis</name>
    <dbReference type="NCBI Taxonomy" id="117903"/>
    <lineage>
        <taxon>Eukaryota</taxon>
        <taxon>Metazoa</taxon>
        <taxon>Spiralia</taxon>
        <taxon>Lophotrochozoa</taxon>
        <taxon>Platyhelminthes</taxon>
        <taxon>Monogenea</taxon>
        <taxon>Polyopisthocotylea</taxon>
        <taxon>Polystomatidea</taxon>
        <taxon>Polystomatidae</taxon>
        <taxon>Protopolystoma</taxon>
    </lineage>
</organism>
<sequence length="86" mass="9530">MSAQKRTTCALPASLGNWSSMNDQELVSSLDSGSMWWWPFDRAEAKLCSCPTPSSFLLSTPKPPLMFFPSPFARSSSAVDFFLSKM</sequence>
<gene>
    <name evidence="1" type="ORF">PXEA_LOCUS15411</name>
</gene>
<keyword evidence="2" id="KW-1185">Reference proteome</keyword>
<accession>A0A3S5FDY8</accession>
<proteinExistence type="predicted"/>
<evidence type="ECO:0000313" key="2">
    <source>
        <dbReference type="Proteomes" id="UP000784294"/>
    </source>
</evidence>
<evidence type="ECO:0000313" key="1">
    <source>
        <dbReference type="EMBL" id="VEL21971.1"/>
    </source>
</evidence>
<comment type="caution">
    <text evidence="1">The sequence shown here is derived from an EMBL/GenBank/DDBJ whole genome shotgun (WGS) entry which is preliminary data.</text>
</comment>
<dbReference type="EMBL" id="CAAALY010054036">
    <property type="protein sequence ID" value="VEL21971.1"/>
    <property type="molecule type" value="Genomic_DNA"/>
</dbReference>
<name>A0A3S5FDY8_9PLAT</name>
<reference evidence="1" key="1">
    <citation type="submission" date="2018-11" db="EMBL/GenBank/DDBJ databases">
        <authorList>
            <consortium name="Pathogen Informatics"/>
        </authorList>
    </citation>
    <scope>NUCLEOTIDE SEQUENCE</scope>
</reference>